<dbReference type="InterPro" id="IPR000847">
    <property type="entry name" value="LysR_HTH_N"/>
</dbReference>
<reference evidence="6 7" key="1">
    <citation type="journal article" date="2022" name="Int. J. Syst. Evol. Microbiol.">
        <title>Pseudomonas aegrilactucae sp. nov. and Pseudomonas morbosilactucae sp. nov., pathogens causing bacterial rot of lettuce in Japan.</title>
        <authorList>
            <person name="Sawada H."/>
            <person name="Fujikawa T."/>
            <person name="Satou M."/>
        </authorList>
    </citation>
    <scope>NUCLEOTIDE SEQUENCE [LARGE SCALE GENOMIC DNA]</scope>
    <source>
        <strain evidence="6 7">MAFF 302030</strain>
    </source>
</reference>
<organism evidence="6 7">
    <name type="scientific">Pseudomonas morbosilactucae</name>
    <dbReference type="NCBI Taxonomy" id="2938197"/>
    <lineage>
        <taxon>Bacteria</taxon>
        <taxon>Pseudomonadati</taxon>
        <taxon>Pseudomonadota</taxon>
        <taxon>Gammaproteobacteria</taxon>
        <taxon>Pseudomonadales</taxon>
        <taxon>Pseudomonadaceae</taxon>
        <taxon>Pseudomonas</taxon>
    </lineage>
</organism>
<proteinExistence type="inferred from homology"/>
<evidence type="ECO:0000313" key="7">
    <source>
        <dbReference type="Proteomes" id="UP001155059"/>
    </source>
</evidence>
<keyword evidence="4" id="KW-0804">Transcription</keyword>
<dbReference type="Pfam" id="PF03466">
    <property type="entry name" value="LysR_substrate"/>
    <property type="match status" value="1"/>
</dbReference>
<dbReference type="Pfam" id="PF00126">
    <property type="entry name" value="HTH_1"/>
    <property type="match status" value="1"/>
</dbReference>
<comment type="caution">
    <text evidence="6">The sequence shown here is derived from an EMBL/GenBank/DDBJ whole genome shotgun (WGS) entry which is preliminary data.</text>
</comment>
<keyword evidence="3" id="KW-0238">DNA-binding</keyword>
<dbReference type="InterPro" id="IPR050176">
    <property type="entry name" value="LTTR"/>
</dbReference>
<dbReference type="GO" id="GO:0003677">
    <property type="term" value="F:DNA binding"/>
    <property type="evidence" value="ECO:0007669"/>
    <property type="project" value="UniProtKB-KW"/>
</dbReference>
<dbReference type="InterPro" id="IPR005119">
    <property type="entry name" value="LysR_subst-bd"/>
</dbReference>
<dbReference type="RefSeq" id="WP_268265099.1">
    <property type="nucleotide sequence ID" value="NZ_JALQCW010000022.1"/>
</dbReference>
<dbReference type="PROSITE" id="PS50931">
    <property type="entry name" value="HTH_LYSR"/>
    <property type="match status" value="1"/>
</dbReference>
<dbReference type="PANTHER" id="PTHR30579">
    <property type="entry name" value="TRANSCRIPTIONAL REGULATOR"/>
    <property type="match status" value="1"/>
</dbReference>
<dbReference type="PRINTS" id="PR00039">
    <property type="entry name" value="HTHLYSR"/>
</dbReference>
<dbReference type="SUPFAM" id="SSF46785">
    <property type="entry name" value="Winged helix' DNA-binding domain"/>
    <property type="match status" value="1"/>
</dbReference>
<protein>
    <submittedName>
        <fullName evidence="6">LysR family transcriptional regulator</fullName>
    </submittedName>
</protein>
<dbReference type="EMBL" id="JALQCW010000022">
    <property type="protein sequence ID" value="MCK9798165.1"/>
    <property type="molecule type" value="Genomic_DNA"/>
</dbReference>
<sequence>MKMPDIDAIQAFVLVAELKSFTRAADALGGTQAAISLKIKRLEEGLGRKLLERTPRRVILSAQGQVFLASARRLLDNYQEAINCFGQQKRTLRVGVSHHIVGVDLSQWLRRLANTDPDVVVAFSLGTSRDMLDGYEQGRLDVALILRHDNRRQDGEVIGTERFDWMAAEDFRLSPGAPLPLAIQPDPCGMRSMVMSALDAEDRLWEEAFVGSGILAIGAAVVAGIGIGAMVGRMAPEGCVSVQQRFDLPLLPSRDVVLYSGQRDAQAQALIRALSDGIAGS</sequence>
<feature type="domain" description="HTH lysR-type" evidence="5">
    <location>
        <begin position="4"/>
        <end position="61"/>
    </location>
</feature>
<evidence type="ECO:0000256" key="4">
    <source>
        <dbReference type="ARBA" id="ARBA00023163"/>
    </source>
</evidence>
<comment type="similarity">
    <text evidence="1">Belongs to the LysR transcriptional regulatory family.</text>
</comment>
<evidence type="ECO:0000259" key="5">
    <source>
        <dbReference type="PROSITE" id="PS50931"/>
    </source>
</evidence>
<dbReference type="PANTHER" id="PTHR30579:SF7">
    <property type="entry name" value="HTH-TYPE TRANSCRIPTIONAL REGULATOR LRHA-RELATED"/>
    <property type="match status" value="1"/>
</dbReference>
<dbReference type="AlphaFoldDB" id="A0A9X1YU94"/>
<dbReference type="SUPFAM" id="SSF53850">
    <property type="entry name" value="Periplasmic binding protein-like II"/>
    <property type="match status" value="1"/>
</dbReference>
<dbReference type="Proteomes" id="UP001155059">
    <property type="component" value="Unassembled WGS sequence"/>
</dbReference>
<dbReference type="InterPro" id="IPR036388">
    <property type="entry name" value="WH-like_DNA-bd_sf"/>
</dbReference>
<evidence type="ECO:0000256" key="1">
    <source>
        <dbReference type="ARBA" id="ARBA00009437"/>
    </source>
</evidence>
<name>A0A9X1YU94_9PSED</name>
<dbReference type="Gene3D" id="1.10.10.10">
    <property type="entry name" value="Winged helix-like DNA-binding domain superfamily/Winged helix DNA-binding domain"/>
    <property type="match status" value="1"/>
</dbReference>
<dbReference type="GO" id="GO:0003700">
    <property type="term" value="F:DNA-binding transcription factor activity"/>
    <property type="evidence" value="ECO:0007669"/>
    <property type="project" value="InterPro"/>
</dbReference>
<keyword evidence="2" id="KW-0805">Transcription regulation</keyword>
<evidence type="ECO:0000256" key="3">
    <source>
        <dbReference type="ARBA" id="ARBA00023125"/>
    </source>
</evidence>
<dbReference type="FunFam" id="1.10.10.10:FF:000001">
    <property type="entry name" value="LysR family transcriptional regulator"/>
    <property type="match status" value="1"/>
</dbReference>
<evidence type="ECO:0000313" key="6">
    <source>
        <dbReference type="EMBL" id="MCK9798165.1"/>
    </source>
</evidence>
<accession>A0A9X1YU94</accession>
<dbReference type="InterPro" id="IPR036390">
    <property type="entry name" value="WH_DNA-bd_sf"/>
</dbReference>
<dbReference type="Gene3D" id="3.40.190.10">
    <property type="entry name" value="Periplasmic binding protein-like II"/>
    <property type="match status" value="2"/>
</dbReference>
<evidence type="ECO:0000256" key="2">
    <source>
        <dbReference type="ARBA" id="ARBA00023015"/>
    </source>
</evidence>
<reference evidence="6 7" key="2">
    <citation type="journal article" date="2023" name="Plant Pathol.">
        <title>Dismantling and reorganizing Pseudomonas marginalis sensu#lato.</title>
        <authorList>
            <person name="Sawada H."/>
            <person name="Fujikawa T."/>
            <person name="Satou M."/>
        </authorList>
    </citation>
    <scope>NUCLEOTIDE SEQUENCE [LARGE SCALE GENOMIC DNA]</scope>
    <source>
        <strain evidence="6 7">MAFF 302030</strain>
    </source>
</reference>
<gene>
    <name evidence="6" type="ORF">M1B34_10650</name>
</gene>